<name>A0A8E2QVQ8_9MOLU</name>
<accession>A0A8E2QVQ8</accession>
<proteinExistence type="predicted"/>
<feature type="transmembrane region" description="Helical" evidence="1">
    <location>
        <begin position="262"/>
        <end position="286"/>
    </location>
</feature>
<keyword evidence="1" id="KW-0812">Transmembrane</keyword>
<organism evidence="2 3">
    <name type="scientific">Entomoplasma ellychniae</name>
    <dbReference type="NCBI Taxonomy" id="2114"/>
    <lineage>
        <taxon>Bacteria</taxon>
        <taxon>Bacillati</taxon>
        <taxon>Mycoplasmatota</taxon>
        <taxon>Mollicutes</taxon>
        <taxon>Entomoplasmatales</taxon>
        <taxon>Entomoplasmataceae</taxon>
        <taxon>Entomoplasma</taxon>
    </lineage>
</organism>
<dbReference type="AlphaFoldDB" id="A0A8E2QVQ8"/>
<comment type="caution">
    <text evidence="2">The sequence shown here is derived from an EMBL/GenBank/DDBJ whole genome shotgun (WGS) entry which is preliminary data.</text>
</comment>
<evidence type="ECO:0000313" key="3">
    <source>
        <dbReference type="Proteomes" id="UP000239010"/>
    </source>
</evidence>
<dbReference type="RefSeq" id="WP_104205714.1">
    <property type="nucleotide sequence ID" value="NZ_PHND01000001.1"/>
</dbReference>
<keyword evidence="3" id="KW-1185">Reference proteome</keyword>
<protein>
    <submittedName>
        <fullName evidence="2">Uncharacterized protein</fullName>
    </submittedName>
</protein>
<evidence type="ECO:0000313" key="2">
    <source>
        <dbReference type="EMBL" id="PPE04567.1"/>
    </source>
</evidence>
<sequence length="296" mass="34242">MKKWMLIICIFIAIFYFIASLGLLIPGMGLESKMFIDSVRKQLKIMTPKNKYVLNPKSALYEPIMLTVVKNSYIADAISTINHDDDNEYNELNTQYRQFSNEWFHKKWDKIIAEKTPIDFYDIGNDIIEFDMAIAQKYQSYGYVNTGIQWVFHKDGISDIFSNKLKQKSKRQQQLIEQEEYDARIESTKPGLTGITVSYSPGTLLKNNKAWFVNQQIDSLKYALSIKGLENPFIDTKLKASDLPEHITPDVLYSPNFIRGQIITQIAFIMLCSSVFITPTVVIFSTTKLIKNKRRK</sequence>
<evidence type="ECO:0000256" key="1">
    <source>
        <dbReference type="SAM" id="Phobius"/>
    </source>
</evidence>
<reference evidence="2 3" key="1">
    <citation type="submission" date="2017-11" db="EMBL/GenBank/DDBJ databases">
        <title>Genome sequence of Entomoplasma ellychniae ELCN-1 (ATCC 43707).</title>
        <authorList>
            <person name="Lo W.-S."/>
            <person name="Gasparich G.E."/>
            <person name="Kuo C.-H."/>
        </authorList>
    </citation>
    <scope>NUCLEOTIDE SEQUENCE [LARGE SCALE GENOMIC DNA]</scope>
    <source>
        <strain evidence="2 3">ELCN-1</strain>
    </source>
</reference>
<dbReference type="Proteomes" id="UP000239010">
    <property type="component" value="Unassembled WGS sequence"/>
</dbReference>
<keyword evidence="1" id="KW-1133">Transmembrane helix</keyword>
<gene>
    <name evidence="2" type="ORF">EELLY_v1c02470</name>
</gene>
<dbReference type="EMBL" id="PHND01000001">
    <property type="protein sequence ID" value="PPE04567.1"/>
    <property type="molecule type" value="Genomic_DNA"/>
</dbReference>
<keyword evidence="1" id="KW-0472">Membrane</keyword>